<feature type="region of interest" description="Disordered" evidence="1">
    <location>
        <begin position="1"/>
        <end position="22"/>
    </location>
</feature>
<evidence type="ECO:0000313" key="3">
    <source>
        <dbReference type="Proteomes" id="UP001500200"/>
    </source>
</evidence>
<keyword evidence="3" id="KW-1185">Reference proteome</keyword>
<evidence type="ECO:0000313" key="2">
    <source>
        <dbReference type="EMBL" id="GAA5200701.1"/>
    </source>
</evidence>
<reference evidence="3" key="1">
    <citation type="journal article" date="2019" name="Int. J. Syst. Evol. Microbiol.">
        <title>The Global Catalogue of Microorganisms (GCM) 10K type strain sequencing project: providing services to taxonomists for standard genome sequencing and annotation.</title>
        <authorList>
            <consortium name="The Broad Institute Genomics Platform"/>
            <consortium name="The Broad Institute Genome Sequencing Center for Infectious Disease"/>
            <person name="Wu L."/>
            <person name="Ma J."/>
        </authorList>
    </citation>
    <scope>NUCLEOTIDE SEQUENCE [LARGE SCALE GENOMIC DNA]</scope>
    <source>
        <strain evidence="3">JCM 18514</strain>
    </source>
</reference>
<proteinExistence type="predicted"/>
<dbReference type="EMBL" id="BAABKK010000032">
    <property type="protein sequence ID" value="GAA5200701.1"/>
    <property type="molecule type" value="Genomic_DNA"/>
</dbReference>
<dbReference type="Proteomes" id="UP001500200">
    <property type="component" value="Unassembled WGS sequence"/>
</dbReference>
<gene>
    <name evidence="2" type="ORF">GCM10023346_43400</name>
</gene>
<evidence type="ECO:0000256" key="1">
    <source>
        <dbReference type="SAM" id="MobiDB-lite"/>
    </source>
</evidence>
<dbReference type="RefSeq" id="WP_345452607.1">
    <property type="nucleotide sequence ID" value="NZ_BAABKK010000032.1"/>
</dbReference>
<evidence type="ECO:0008006" key="4">
    <source>
        <dbReference type="Google" id="ProtNLM"/>
    </source>
</evidence>
<comment type="caution">
    <text evidence="2">The sequence shown here is derived from an EMBL/GenBank/DDBJ whole genome shotgun (WGS) entry which is preliminary data.</text>
</comment>
<accession>A0ABP9STD6</accession>
<protein>
    <recommendedName>
        <fullName evidence="4">TIGR02391 family protein</fullName>
    </recommendedName>
</protein>
<sequence>MTPSDFYTDRMNGPVPRTHDTLPKATAEGLYSLFRSKARAHWLAQHFPEHCVDGNTISGTDLDALWSNVRAVIPEFKVASSPFGFQETQSDGVLLDLTEYAATRVARPIPGRWHEYMKHFELDFAEAPGRKEFRDEVNQILQRGGTMYELDAGGRIVRIGSPEVQQVIGQMAPASGDSTLDGLLVQAKGLYLSRKEDDRALALEKLWDGFERLKTVDVSGNKKQSSNVLLDNITSAEFREVTSAEMIALTAVGNQFMIRHHETDKHPVPEEAQDYLFARMGSLIVFLLKASNRLADLNR</sequence>
<organism evidence="2 3">
    <name type="scientific">Arthrobacter gyeryongensis</name>
    <dbReference type="NCBI Taxonomy" id="1650592"/>
    <lineage>
        <taxon>Bacteria</taxon>
        <taxon>Bacillati</taxon>
        <taxon>Actinomycetota</taxon>
        <taxon>Actinomycetes</taxon>
        <taxon>Micrococcales</taxon>
        <taxon>Micrococcaceae</taxon>
        <taxon>Arthrobacter</taxon>
    </lineage>
</organism>
<name>A0ABP9STD6_9MICC</name>